<accession>A0A1B6F1T4</accession>
<comment type="subcellular location">
    <subcellularLocation>
        <location evidence="1">Nucleus</location>
    </subcellularLocation>
</comment>
<dbReference type="AlphaFoldDB" id="A0A1B6F1T4"/>
<evidence type="ECO:0000256" key="1">
    <source>
        <dbReference type="ARBA" id="ARBA00004123"/>
    </source>
</evidence>
<dbReference type="SUPFAM" id="SSF46689">
    <property type="entry name" value="Homeodomain-like"/>
    <property type="match status" value="1"/>
</dbReference>
<protein>
    <recommendedName>
        <fullName evidence="2">DUF4817 domain-containing protein</fullName>
    </recommendedName>
</protein>
<name>A0A1B6F1T4_9HEMI</name>
<sequence>MAGNHYFSNVEMTDMHLMYGLANCNSREARRLYQQTFPNRTLPCHVTFQTIHQRLRETGSLSPMKVGKSGRPLVVRNPEFEEAVLDEISNHPEKSTRELGLQFHVSKGTIWNILHEQQLYPFHVQRVQALLPRDYLPRVTLCQWFTEKCRDPNFLSSVLFTDEAKFSRTAVTNLHN</sequence>
<feature type="domain" description="DUF4817" evidence="2">
    <location>
        <begin position="14"/>
        <end position="61"/>
    </location>
</feature>
<dbReference type="PANTHER" id="PTHR47326">
    <property type="entry name" value="TRANSPOSABLE ELEMENT TC3 TRANSPOSASE-LIKE PROTEIN"/>
    <property type="match status" value="1"/>
</dbReference>
<dbReference type="Pfam" id="PF16087">
    <property type="entry name" value="DUF4817"/>
    <property type="match status" value="1"/>
</dbReference>
<reference evidence="3" key="1">
    <citation type="submission" date="2015-11" db="EMBL/GenBank/DDBJ databases">
        <title>De novo transcriptome assembly of four potential Pierce s Disease insect vectors from Arizona vineyards.</title>
        <authorList>
            <person name="Tassone E.E."/>
        </authorList>
    </citation>
    <scope>NUCLEOTIDE SEQUENCE</scope>
</reference>
<dbReference type="InterPro" id="IPR032135">
    <property type="entry name" value="DUF4817"/>
</dbReference>
<dbReference type="EMBL" id="GECZ01025523">
    <property type="protein sequence ID" value="JAS44246.1"/>
    <property type="molecule type" value="Transcribed_RNA"/>
</dbReference>
<evidence type="ECO:0000259" key="2">
    <source>
        <dbReference type="Pfam" id="PF16087"/>
    </source>
</evidence>
<dbReference type="InterPro" id="IPR009057">
    <property type="entry name" value="Homeodomain-like_sf"/>
</dbReference>
<dbReference type="PANTHER" id="PTHR47326:SF1">
    <property type="entry name" value="HTH PSQ-TYPE DOMAIN-CONTAINING PROTEIN"/>
    <property type="match status" value="1"/>
</dbReference>
<proteinExistence type="predicted"/>
<organism evidence="3">
    <name type="scientific">Cuerna arida</name>
    <dbReference type="NCBI Taxonomy" id="1464854"/>
    <lineage>
        <taxon>Eukaryota</taxon>
        <taxon>Metazoa</taxon>
        <taxon>Ecdysozoa</taxon>
        <taxon>Arthropoda</taxon>
        <taxon>Hexapoda</taxon>
        <taxon>Insecta</taxon>
        <taxon>Pterygota</taxon>
        <taxon>Neoptera</taxon>
        <taxon>Paraneoptera</taxon>
        <taxon>Hemiptera</taxon>
        <taxon>Auchenorrhyncha</taxon>
        <taxon>Membracoidea</taxon>
        <taxon>Cicadellidae</taxon>
        <taxon>Cicadellinae</taxon>
        <taxon>Proconiini</taxon>
        <taxon>Cuerna</taxon>
    </lineage>
</organism>
<dbReference type="GO" id="GO:0005634">
    <property type="term" value="C:nucleus"/>
    <property type="evidence" value="ECO:0007669"/>
    <property type="project" value="UniProtKB-SubCell"/>
</dbReference>
<evidence type="ECO:0000313" key="3">
    <source>
        <dbReference type="EMBL" id="JAS44246.1"/>
    </source>
</evidence>
<feature type="non-terminal residue" evidence="3">
    <location>
        <position position="176"/>
    </location>
</feature>
<gene>
    <name evidence="3" type="ORF">g.5858</name>
</gene>